<keyword evidence="4" id="KW-1185">Reference proteome</keyword>
<dbReference type="InterPro" id="IPR050791">
    <property type="entry name" value="Aldo-Keto_reductase"/>
</dbReference>
<name>W6PUI6_PENRF</name>
<dbReference type="OrthoDB" id="37537at2759"/>
<dbReference type="GO" id="GO:0005737">
    <property type="term" value="C:cytoplasm"/>
    <property type="evidence" value="ECO:0007669"/>
    <property type="project" value="TreeGrafter"/>
</dbReference>
<evidence type="ECO:0000259" key="2">
    <source>
        <dbReference type="Pfam" id="PF00248"/>
    </source>
</evidence>
<dbReference type="Gene3D" id="3.20.20.100">
    <property type="entry name" value="NADP-dependent oxidoreductase domain"/>
    <property type="match status" value="1"/>
</dbReference>
<evidence type="ECO:0000313" key="3">
    <source>
        <dbReference type="EMBL" id="CDM27421.1"/>
    </source>
</evidence>
<dbReference type="EMBL" id="HG792015">
    <property type="protein sequence ID" value="CDM27421.1"/>
    <property type="molecule type" value="Genomic_DNA"/>
</dbReference>
<dbReference type="GO" id="GO:0016491">
    <property type="term" value="F:oxidoreductase activity"/>
    <property type="evidence" value="ECO:0007669"/>
    <property type="project" value="UniProtKB-KW"/>
</dbReference>
<dbReference type="InterPro" id="IPR023210">
    <property type="entry name" value="NADP_OxRdtase_dom"/>
</dbReference>
<dbReference type="InterPro" id="IPR036812">
    <property type="entry name" value="NAD(P)_OxRdtase_dom_sf"/>
</dbReference>
<gene>
    <name evidence="3" type="ORF">PROQFM164_S01g001232</name>
</gene>
<dbReference type="PANTHER" id="PTHR43625:SF40">
    <property type="entry name" value="ALDO-KETO REDUCTASE YAKC [NADP(+)]"/>
    <property type="match status" value="1"/>
</dbReference>
<accession>W6PUI6</accession>
<organism evidence="3 4">
    <name type="scientific">Penicillium roqueforti (strain FM164)</name>
    <dbReference type="NCBI Taxonomy" id="1365484"/>
    <lineage>
        <taxon>Eukaryota</taxon>
        <taxon>Fungi</taxon>
        <taxon>Dikarya</taxon>
        <taxon>Ascomycota</taxon>
        <taxon>Pezizomycotina</taxon>
        <taxon>Eurotiomycetes</taxon>
        <taxon>Eurotiomycetidae</taxon>
        <taxon>Eurotiales</taxon>
        <taxon>Aspergillaceae</taxon>
        <taxon>Penicillium</taxon>
    </lineage>
</organism>
<proteinExistence type="predicted"/>
<sequence length="349" mass="38182">MAPKFTKLRPLGKNGPLVPAIGYGMMVMTSPSYGASLEDDQRLALLDRAVEIGATFWDTADMYGDNEKLLAQWFKRSGKRDQIFLASKFGYVKGSHTLEIDTSAAYTKKACYSTLENLGIEYLDLSNAALDYVHNVDKVTPIEETMRALVELQAEGKIKHIGLSVVSSSTIRRAAKIAPITAYQPGYSLFERLIEGPEGTHALATCRELGIAIVCATPLGRGILTSGFSQGKAIGAEADIREKMMPQFQDGAKEHNADLARQIKIVADRKGCSLSQLALAWLLKQGDDIFPIPGTKRIKYLEDNMGALDVNLTDEEEAEIRALVEKTPVVGSSVPDAFTGMLFRDTKEE</sequence>
<dbReference type="Proteomes" id="UP000030686">
    <property type="component" value="Unassembled WGS sequence"/>
</dbReference>
<keyword evidence="1" id="KW-0560">Oxidoreductase</keyword>
<dbReference type="STRING" id="1365484.W6PUI6"/>
<dbReference type="Pfam" id="PF00248">
    <property type="entry name" value="Aldo_ket_red"/>
    <property type="match status" value="1"/>
</dbReference>
<protein>
    <submittedName>
        <fullName evidence="3">Aldo/keto reductase</fullName>
    </submittedName>
</protein>
<dbReference type="PANTHER" id="PTHR43625">
    <property type="entry name" value="AFLATOXIN B1 ALDEHYDE REDUCTASE"/>
    <property type="match status" value="1"/>
</dbReference>
<dbReference type="OMA" id="DDWRKTN"/>
<dbReference type="AlphaFoldDB" id="W6PUI6"/>
<dbReference type="SUPFAM" id="SSF51430">
    <property type="entry name" value="NAD(P)-linked oxidoreductase"/>
    <property type="match status" value="1"/>
</dbReference>
<evidence type="ECO:0000256" key="1">
    <source>
        <dbReference type="ARBA" id="ARBA00023002"/>
    </source>
</evidence>
<feature type="domain" description="NADP-dependent oxidoreductase" evidence="2">
    <location>
        <begin position="21"/>
        <end position="324"/>
    </location>
</feature>
<evidence type="ECO:0000313" key="4">
    <source>
        <dbReference type="Proteomes" id="UP000030686"/>
    </source>
</evidence>
<reference evidence="3" key="1">
    <citation type="journal article" date="2014" name="Nat. Commun.">
        <title>Multiple recent horizontal transfers of a large genomic region in cheese making fungi.</title>
        <authorList>
            <person name="Cheeseman K."/>
            <person name="Ropars J."/>
            <person name="Renault P."/>
            <person name="Dupont J."/>
            <person name="Gouzy J."/>
            <person name="Branca A."/>
            <person name="Abraham A.L."/>
            <person name="Ceppi M."/>
            <person name="Conseiller E."/>
            <person name="Debuchy R."/>
            <person name="Malagnac F."/>
            <person name="Goarin A."/>
            <person name="Silar P."/>
            <person name="Lacoste S."/>
            <person name="Sallet E."/>
            <person name="Bensimon A."/>
            <person name="Giraud T."/>
            <person name="Brygoo Y."/>
        </authorList>
    </citation>
    <scope>NUCLEOTIDE SEQUENCE [LARGE SCALE GENOMIC DNA]</scope>
    <source>
        <strain evidence="3">FM164</strain>
    </source>
</reference>